<dbReference type="AlphaFoldDB" id="A0A5D4SDG3"/>
<dbReference type="RefSeq" id="WP_148950850.1">
    <property type="nucleotide sequence ID" value="NZ_VTES01000006.1"/>
</dbReference>
<protein>
    <recommendedName>
        <fullName evidence="4">F0F1-type ATP synthase</fullName>
    </recommendedName>
</protein>
<gene>
    <name evidence="2" type="ORF">FZD47_21065</name>
</gene>
<dbReference type="EMBL" id="VTES01000006">
    <property type="protein sequence ID" value="TYS60701.1"/>
    <property type="molecule type" value="Genomic_DNA"/>
</dbReference>
<accession>A0A5D4SDG3</accession>
<sequence>MKITDFSIIFVIIVAPLLIFAQWRAEDTNSFAKLNHQYDGAITVATHDAVDQLRTNSKPNYEAGYDSFKFNRVNPEPAFDTFIHSLALNFSTKDEASKDVLSRYVPAFAILDYDGALLNVFQESTNKEGDRELKRVWLPKIPFSYSDSEGNIITFTLDDFVAVYDADLKEWVKGKRDRIMGEVSIPLLQDPEQFDKVRRDTIVNTFQEELAYYINEHNVYTKQLGITYKFTLPLIPQEDWYNTIDDIGIFAFFQGYPYERGQGTYNQYALAGSRLFKGDVIQAATVDGEKIFFNKSCHFPYTVEEIYPNKKEAARAGYKERSCLNTK</sequence>
<comment type="caution">
    <text evidence="2">The sequence shown here is derived from an EMBL/GenBank/DDBJ whole genome shotgun (WGS) entry which is preliminary data.</text>
</comment>
<evidence type="ECO:0000313" key="2">
    <source>
        <dbReference type="EMBL" id="TYS60701.1"/>
    </source>
</evidence>
<reference evidence="2 3" key="1">
    <citation type="submission" date="2019-08" db="EMBL/GenBank/DDBJ databases">
        <title>Bacillus genomes from the desert of Cuatro Cienegas, Coahuila.</title>
        <authorList>
            <person name="Olmedo-Alvarez G."/>
        </authorList>
    </citation>
    <scope>NUCLEOTIDE SEQUENCE [LARGE SCALE GENOMIC DNA]</scope>
    <source>
        <strain evidence="2 3">CH37_1T</strain>
    </source>
</reference>
<keyword evidence="1" id="KW-0472">Membrane</keyword>
<evidence type="ECO:0008006" key="4">
    <source>
        <dbReference type="Google" id="ProtNLM"/>
    </source>
</evidence>
<keyword evidence="1" id="KW-1133">Transmembrane helix</keyword>
<evidence type="ECO:0000256" key="1">
    <source>
        <dbReference type="SAM" id="Phobius"/>
    </source>
</evidence>
<proteinExistence type="predicted"/>
<keyword evidence="1" id="KW-0812">Transmembrane</keyword>
<dbReference type="Proteomes" id="UP000323732">
    <property type="component" value="Unassembled WGS sequence"/>
</dbReference>
<name>A0A5D4SDG3_9BACI</name>
<organism evidence="2 3">
    <name type="scientific">Bacillus infantis</name>
    <dbReference type="NCBI Taxonomy" id="324767"/>
    <lineage>
        <taxon>Bacteria</taxon>
        <taxon>Bacillati</taxon>
        <taxon>Bacillota</taxon>
        <taxon>Bacilli</taxon>
        <taxon>Bacillales</taxon>
        <taxon>Bacillaceae</taxon>
        <taxon>Bacillus</taxon>
    </lineage>
</organism>
<feature type="transmembrane region" description="Helical" evidence="1">
    <location>
        <begin position="6"/>
        <end position="23"/>
    </location>
</feature>
<evidence type="ECO:0000313" key="3">
    <source>
        <dbReference type="Proteomes" id="UP000323732"/>
    </source>
</evidence>